<sequence length="396" mass="44139">MTVALTFDSTEWRAQDLDLRLLILDLGCLSQICHLSLYDVTFPSALTFWRLVCTLPQLRWLYLRDVTFVKTAIDARTFSAFRLLSATNLEHVWLWSDGRPGSRATDSAALLQVISAQPVLYSLRAPPWSKVWSLELWDVTLPTAAAFGHLLYALSDLHLLVIHGPCIFPDHGFNPTNVPTPPGMPSGFRTIELGKNFSLCSDPQSVHDFVDLLIRSGASRRLEKITAWLSPSLRVPTSIDVALNRLVKHAGQSLKWLELMALPQDNLPPFNEASTYAAASIANCFDVLANTHLSYLLCSVEITREGSSSIFPLLDLLHQVTSPNIDFIKLTFIDVDDADLAKLCSGLSHLDAALSRSSFDKFRSVEINFHPTNEYTNTSEAMVRSCLPKLDARSRL</sequence>
<protein>
    <submittedName>
        <fullName evidence="1">Uncharacterized protein</fullName>
    </submittedName>
</protein>
<proteinExistence type="predicted"/>
<organism evidence="1 2">
    <name type="scientific">Rhodonia placenta</name>
    <dbReference type="NCBI Taxonomy" id="104341"/>
    <lineage>
        <taxon>Eukaryota</taxon>
        <taxon>Fungi</taxon>
        <taxon>Dikarya</taxon>
        <taxon>Basidiomycota</taxon>
        <taxon>Agaricomycotina</taxon>
        <taxon>Agaricomycetes</taxon>
        <taxon>Polyporales</taxon>
        <taxon>Adustoporiaceae</taxon>
        <taxon>Rhodonia</taxon>
    </lineage>
</organism>
<comment type="caution">
    <text evidence="1">The sequence shown here is derived from an EMBL/GenBank/DDBJ whole genome shotgun (WGS) entry which is preliminary data.</text>
</comment>
<gene>
    <name evidence="1" type="ORF">IEO21_06993</name>
</gene>
<reference evidence="1" key="2">
    <citation type="journal article" name="Front. Microbiol.">
        <title>Degradative Capacity of Two Strains of Rhodonia placenta: From Phenotype to Genotype.</title>
        <authorList>
            <person name="Kolle M."/>
            <person name="Horta M.A.C."/>
            <person name="Nowrousian M."/>
            <person name="Ohm R.A."/>
            <person name="Benz J.P."/>
            <person name="Pilgard A."/>
        </authorList>
    </citation>
    <scope>NUCLEOTIDE SEQUENCE</scope>
    <source>
        <strain evidence="1">FPRL280</strain>
    </source>
</reference>
<reference evidence="1" key="1">
    <citation type="submission" date="2020-11" db="EMBL/GenBank/DDBJ databases">
        <authorList>
            <person name="Koelle M."/>
            <person name="Horta M.A.C."/>
            <person name="Nowrousian M."/>
            <person name="Ohm R.A."/>
            <person name="Benz P."/>
            <person name="Pilgard A."/>
        </authorList>
    </citation>
    <scope>NUCLEOTIDE SEQUENCE</scope>
    <source>
        <strain evidence="1">FPRL280</strain>
    </source>
</reference>
<dbReference type="Proteomes" id="UP000639403">
    <property type="component" value="Unassembled WGS sequence"/>
</dbReference>
<dbReference type="EMBL" id="JADOXO010000178">
    <property type="protein sequence ID" value="KAF9810334.1"/>
    <property type="molecule type" value="Genomic_DNA"/>
</dbReference>
<dbReference type="AlphaFoldDB" id="A0A8H7NZ88"/>
<evidence type="ECO:0000313" key="1">
    <source>
        <dbReference type="EMBL" id="KAF9810334.1"/>
    </source>
</evidence>
<evidence type="ECO:0000313" key="2">
    <source>
        <dbReference type="Proteomes" id="UP000639403"/>
    </source>
</evidence>
<name>A0A8H7NZ88_9APHY</name>
<accession>A0A8H7NZ88</accession>